<evidence type="ECO:0000313" key="2">
    <source>
        <dbReference type="Proteomes" id="UP001302222"/>
    </source>
</evidence>
<accession>A0ABU5SKC5</accession>
<dbReference type="EMBL" id="JAYGIM010000010">
    <property type="protein sequence ID" value="MEA5427637.1"/>
    <property type="molecule type" value="Genomic_DNA"/>
</dbReference>
<dbReference type="RefSeq" id="WP_323259223.1">
    <property type="nucleotide sequence ID" value="NZ_JAYGIM010000010.1"/>
</dbReference>
<evidence type="ECO:0000313" key="1">
    <source>
        <dbReference type="EMBL" id="MEA5427637.1"/>
    </source>
</evidence>
<protein>
    <submittedName>
        <fullName evidence="1">Uncharacterized protein</fullName>
    </submittedName>
</protein>
<comment type="caution">
    <text evidence="1">The sequence shown here is derived from an EMBL/GenBank/DDBJ whole genome shotgun (WGS) entry which is preliminary data.</text>
</comment>
<reference evidence="1 2" key="1">
    <citation type="submission" date="2023-12" db="EMBL/GenBank/DDBJ databases">
        <title>Novel species of the genus Arcicella isolated from rivers.</title>
        <authorList>
            <person name="Lu H."/>
        </authorList>
    </citation>
    <scope>NUCLEOTIDE SEQUENCE [LARGE SCALE GENOMIC DNA]</scope>
    <source>
        <strain evidence="1 2">DC25W</strain>
    </source>
</reference>
<sequence>MKTSIFHKISLYIWVLISFICLSSLTQDSIPKPHKKALDKMLNAYQKELIRMVPILVKKPSVQKETTFISTFFTTDSVKIVNHLIPGMIKTDSNVDNLVSKSPLEASEFIKLTVGTYKIAFNYHLRNQSTSLLSIDSLLLKKQKVYKYKQTMCLAFTGKPHERMAVEINDTLNFITEIVEDSKLNILSTKISGVNHKNTVSTISDTTNKEPITVNSDNIIDWSPEKKVKTFLGYLTILKDKNEKDSTSINKMILESNLIFDTSGYVNLTTKDGKNVQLTREKFLQQVLENKNSYQFNYAKISLYDNFRKSEFDKWFCRITTFHEVVQFEGENPVTNKVTSVSSMPVNGDCLSTKGGYYQLAELGLKEL</sequence>
<gene>
    <name evidence="1" type="ORF">VB798_13695</name>
</gene>
<proteinExistence type="predicted"/>
<keyword evidence="2" id="KW-1185">Reference proteome</keyword>
<organism evidence="1 2">
    <name type="scientific">Arcicella lustrica</name>
    <dbReference type="NCBI Taxonomy" id="2984196"/>
    <lineage>
        <taxon>Bacteria</taxon>
        <taxon>Pseudomonadati</taxon>
        <taxon>Bacteroidota</taxon>
        <taxon>Cytophagia</taxon>
        <taxon>Cytophagales</taxon>
        <taxon>Flectobacillaceae</taxon>
        <taxon>Arcicella</taxon>
    </lineage>
</organism>
<name>A0ABU5SKC5_9BACT</name>
<dbReference type="Proteomes" id="UP001302222">
    <property type="component" value="Unassembled WGS sequence"/>
</dbReference>